<feature type="domain" description="OTU" evidence="2">
    <location>
        <begin position="26"/>
        <end position="152"/>
    </location>
</feature>
<dbReference type="VEuPathDB" id="VectorBase:LLOJ010024"/>
<dbReference type="EnsemblMetazoa" id="LLOJ010024-RA">
    <property type="protein sequence ID" value="LLOJ010024-PA"/>
    <property type="gene ID" value="LLOJ010024"/>
</dbReference>
<feature type="compositionally biased region" description="Polar residues" evidence="1">
    <location>
        <begin position="696"/>
        <end position="720"/>
    </location>
</feature>
<dbReference type="InterPro" id="IPR050704">
    <property type="entry name" value="Peptidase_C85-like"/>
</dbReference>
<dbReference type="GeneID" id="129788825"/>
<name>A0A1B0CY26_LUTLO</name>
<dbReference type="CDD" id="cd22753">
    <property type="entry name" value="OTU_ALG13-like"/>
    <property type="match status" value="1"/>
</dbReference>
<feature type="region of interest" description="Disordered" evidence="1">
    <location>
        <begin position="960"/>
        <end position="990"/>
    </location>
</feature>
<reference evidence="3" key="1">
    <citation type="submission" date="2020-05" db="UniProtKB">
        <authorList>
            <consortium name="EnsemblMetazoa"/>
        </authorList>
    </citation>
    <scope>IDENTIFICATION</scope>
    <source>
        <strain evidence="3">Jacobina</strain>
    </source>
</reference>
<dbReference type="GO" id="GO:0061578">
    <property type="term" value="F:K63-linked deubiquitinase activity"/>
    <property type="evidence" value="ECO:0007669"/>
    <property type="project" value="TreeGrafter"/>
</dbReference>
<feature type="compositionally biased region" description="Polar residues" evidence="1">
    <location>
        <begin position="675"/>
        <end position="687"/>
    </location>
</feature>
<evidence type="ECO:0000313" key="4">
    <source>
        <dbReference type="Proteomes" id="UP000092461"/>
    </source>
</evidence>
<dbReference type="GO" id="GO:0004843">
    <property type="term" value="F:cysteine-type deubiquitinase activity"/>
    <property type="evidence" value="ECO:0007669"/>
    <property type="project" value="TreeGrafter"/>
</dbReference>
<dbReference type="InterPro" id="IPR038765">
    <property type="entry name" value="Papain-like_cys_pep_sf"/>
</dbReference>
<dbReference type="InterPro" id="IPR049770">
    <property type="entry name" value="OTU_Tudor"/>
</dbReference>
<dbReference type="OrthoDB" id="10017659at2759"/>
<dbReference type="KEGG" id="lll:129788825"/>
<feature type="region of interest" description="Disordered" evidence="1">
    <location>
        <begin position="447"/>
        <end position="475"/>
    </location>
</feature>
<evidence type="ECO:0000259" key="2">
    <source>
        <dbReference type="PROSITE" id="PS50802"/>
    </source>
</evidence>
<feature type="compositionally biased region" description="Basic and acidic residues" evidence="1">
    <location>
        <begin position="780"/>
        <end position="793"/>
    </location>
</feature>
<dbReference type="PANTHER" id="PTHR12419">
    <property type="entry name" value="OTU DOMAIN CONTAINING PROTEIN"/>
    <property type="match status" value="1"/>
</dbReference>
<dbReference type="CDD" id="cd20380">
    <property type="entry name" value="Tudor_TDRD13-like"/>
    <property type="match status" value="1"/>
</dbReference>
<dbReference type="GO" id="GO:0016579">
    <property type="term" value="P:protein deubiquitination"/>
    <property type="evidence" value="ECO:0007669"/>
    <property type="project" value="TreeGrafter"/>
</dbReference>
<evidence type="ECO:0000256" key="1">
    <source>
        <dbReference type="SAM" id="MobiDB-lite"/>
    </source>
</evidence>
<keyword evidence="4" id="KW-1185">Reference proteome</keyword>
<dbReference type="Pfam" id="PF02338">
    <property type="entry name" value="OTU"/>
    <property type="match status" value="1"/>
</dbReference>
<evidence type="ECO:0000313" key="3">
    <source>
        <dbReference type="EnsemblMetazoa" id="LLOJ010024-PA"/>
    </source>
</evidence>
<accession>A0A1B0CY26</accession>
<dbReference type="PANTHER" id="PTHR12419:SF115">
    <property type="entry name" value="PROTEIN OVARIAN TUMOR LOCUS-RELATED"/>
    <property type="match status" value="1"/>
</dbReference>
<dbReference type="Gene3D" id="3.90.70.80">
    <property type="match status" value="1"/>
</dbReference>
<dbReference type="AlphaFoldDB" id="A0A1B0CY26"/>
<feature type="compositionally biased region" description="Basic and acidic residues" evidence="1">
    <location>
        <begin position="456"/>
        <end position="475"/>
    </location>
</feature>
<dbReference type="EMBL" id="AJWK01035288">
    <property type="status" value="NOT_ANNOTATED_CDS"/>
    <property type="molecule type" value="Genomic_DNA"/>
</dbReference>
<dbReference type="InterPro" id="IPR049769">
    <property type="entry name" value="OTU_OTU"/>
</dbReference>
<dbReference type="SUPFAM" id="SSF54001">
    <property type="entry name" value="Cysteine proteinases"/>
    <property type="match status" value="1"/>
</dbReference>
<proteinExistence type="predicted"/>
<dbReference type="PROSITE" id="PS50802">
    <property type="entry name" value="OTU"/>
    <property type="match status" value="1"/>
</dbReference>
<feature type="region of interest" description="Disordered" evidence="1">
    <location>
        <begin position="673"/>
        <end position="805"/>
    </location>
</feature>
<dbReference type="Proteomes" id="UP000092461">
    <property type="component" value="Unassembled WGS sequence"/>
</dbReference>
<dbReference type="RefSeq" id="XP_055681179.1">
    <property type="nucleotide sequence ID" value="XM_055825204.1"/>
</dbReference>
<organism evidence="3 4">
    <name type="scientific">Lutzomyia longipalpis</name>
    <name type="common">Sand fly</name>
    <dbReference type="NCBI Taxonomy" id="7200"/>
    <lineage>
        <taxon>Eukaryota</taxon>
        <taxon>Metazoa</taxon>
        <taxon>Ecdysozoa</taxon>
        <taxon>Arthropoda</taxon>
        <taxon>Hexapoda</taxon>
        <taxon>Insecta</taxon>
        <taxon>Pterygota</taxon>
        <taxon>Neoptera</taxon>
        <taxon>Endopterygota</taxon>
        <taxon>Diptera</taxon>
        <taxon>Nematocera</taxon>
        <taxon>Psychodoidea</taxon>
        <taxon>Psychodidae</taxon>
        <taxon>Lutzomyia</taxon>
        <taxon>Lutzomyia</taxon>
    </lineage>
</organism>
<dbReference type="InterPro" id="IPR003323">
    <property type="entry name" value="OTU_dom"/>
</dbReference>
<dbReference type="VEuPathDB" id="VectorBase:LLONM1_006625"/>
<protein>
    <recommendedName>
        <fullName evidence="2">OTU domain-containing protein</fullName>
    </recommendedName>
</protein>
<sequence length="1010" mass="113592">MMQRTVAPGSRQAPDPHDQYLEKLGYYRKHTGRDSSNLFRVISEQLYDTQKFHLQIREECVGFMRRHRAFYSQFVREDFDDYLLDLSKPRTHGGILEFRALAAQYRRNMFVFESYGNDLCSNGKYLDYNPEYTRDFQIFYTPDRHFDTIYHVDYVENLAFCQALAYEILYRGVFKLPDINYAVERMLHDPDGVTTSIVVDPTHKWCGEFQDFGEMRQFYFDRAEETNCVLNNRDLCNFHNPQFQEFVAKVKKQDKEKKTQDMPSRSRTLASMLPMKDISCVCQLLNEQITPFPYKVAKSLDPYIYRNVDFDVWSDTRRELRALRWDRNYLRVGVRCAVKLHSSQDQLYNCYIQDIPENGSCEVFVEELGEKHRVPILQLQPLNGHQWRSWMVPLKYPRHTNDKRLNGWGESPQKKGMKTTFSNLMQYTTFDEIKPYPMEVVAMPALTGGTSANGKNAEEKPKSGEKEKEDAAPKQEDVKFYEDDFEYCHEVPYGAPAMPLYYPLDPMAGMYMMPPQYGMPMHPCYGNVWMYPPTSGPLPPPNTLPIYHTPSPASGLSLSPPHLAASPNSMHLQGSAQMCNGQLYFPDVDYNAVPSVAPNAADLPLNDLKTIQFFYNTGIEYFTYMRENFGFNTPIMGICDVQGIPLQQQMPTGDLDNNERICVQQSLNIKIDCDSQGNPDLQQQHPSMNAMPPNQIHGQNTPQHGQQMKVSGQHSSGNRSNQRHRKEHTPKSATKKHNYHYYGKHQQQGENYGKNCGVNQGRDVGDGKSNHGENQGNGHGYHEPRHEQRHGVKNENPPEPVYNIPPPPLFGGYPNYDGEPTSPHVNPYGSAQYYSPNQGMSMPMYPVMPPAGNYPPPQTPTSMAAAPCTGPDVTVMPPPIFPQAAPRGMGGGGNNGVVDMGNFVHGPVVSGGCGGGGMNAAAGGMGMMAPGGGGNSCGPSPRGNDNGGVSSSPYCVIPPPSSFQYQPHPNRPANNWYPITSRPPPPSVVVSHSGNLASGIYPSPTADIPH</sequence>
<feature type="compositionally biased region" description="Basic residues" evidence="1">
    <location>
        <begin position="721"/>
        <end position="743"/>
    </location>
</feature>
<feature type="region of interest" description="Disordered" evidence="1">
    <location>
        <begin position="936"/>
        <end position="955"/>
    </location>
</feature>